<evidence type="ECO:0000313" key="2">
    <source>
        <dbReference type="EMBL" id="VGO19134.1"/>
    </source>
</evidence>
<dbReference type="Gene3D" id="3.40.50.300">
    <property type="entry name" value="P-loop containing nucleotide triphosphate hydrolases"/>
    <property type="match status" value="2"/>
</dbReference>
<evidence type="ECO:0000259" key="1">
    <source>
        <dbReference type="Pfam" id="PF10412"/>
    </source>
</evidence>
<accession>A0A6C2UII8</accession>
<dbReference type="PANTHER" id="PTHR30121">
    <property type="entry name" value="UNCHARACTERIZED PROTEIN YJGR-RELATED"/>
    <property type="match status" value="1"/>
</dbReference>
<proteinExistence type="predicted"/>
<dbReference type="InterPro" id="IPR027417">
    <property type="entry name" value="P-loop_NTPase"/>
</dbReference>
<organism evidence="2 3">
    <name type="scientific">Pontiella sulfatireligans</name>
    <dbReference type="NCBI Taxonomy" id="2750658"/>
    <lineage>
        <taxon>Bacteria</taxon>
        <taxon>Pseudomonadati</taxon>
        <taxon>Kiritimatiellota</taxon>
        <taxon>Kiritimatiellia</taxon>
        <taxon>Kiritimatiellales</taxon>
        <taxon>Pontiellaceae</taxon>
        <taxon>Pontiella</taxon>
    </lineage>
</organism>
<evidence type="ECO:0000313" key="3">
    <source>
        <dbReference type="Proteomes" id="UP000346198"/>
    </source>
</evidence>
<dbReference type="PANTHER" id="PTHR30121:SF11">
    <property type="entry name" value="AAA+ ATPASE DOMAIN-CONTAINING PROTEIN"/>
    <property type="match status" value="1"/>
</dbReference>
<keyword evidence="3" id="KW-1185">Reference proteome</keyword>
<dbReference type="InterPro" id="IPR019476">
    <property type="entry name" value="T4SS_TraD_DNA-bd"/>
</dbReference>
<dbReference type="AlphaFoldDB" id="A0A6C2UII8"/>
<reference evidence="2 3" key="1">
    <citation type="submission" date="2019-04" db="EMBL/GenBank/DDBJ databases">
        <authorList>
            <person name="Van Vliet M D."/>
        </authorList>
    </citation>
    <scope>NUCLEOTIDE SEQUENCE [LARGE SCALE GENOMIC DNA]</scope>
    <source>
        <strain evidence="2 3">F21</strain>
    </source>
</reference>
<dbReference type="Proteomes" id="UP000346198">
    <property type="component" value="Unassembled WGS sequence"/>
</dbReference>
<gene>
    <name evidence="2" type="ORF">SCARR_01191</name>
</gene>
<protein>
    <recommendedName>
        <fullName evidence="1">Type IV secretion system coupling protein TraD DNA-binding domain-containing protein</fullName>
    </recommendedName>
</protein>
<dbReference type="Pfam" id="PF10412">
    <property type="entry name" value="TrwB_AAD_bind"/>
    <property type="match status" value="1"/>
</dbReference>
<dbReference type="InterPro" id="IPR051162">
    <property type="entry name" value="T4SS_component"/>
</dbReference>
<feature type="domain" description="Type IV secretion system coupling protein TraD DNA-binding" evidence="1">
    <location>
        <begin position="397"/>
        <end position="696"/>
    </location>
</feature>
<name>A0A6C2UII8_9BACT</name>
<sequence>MQIATIDQVRLERAAPRMAAKKLMALLSMEIAKGCSPRIEREPVRLEPRYALFGVEDDAEQAAAIPEVPTEPGEWLRLRIWVSPDQKCDWTRSETLLKSMAGLSHRVAFEISGNIQSITIGLLVHRADAYVLTTIFRGLFECSEVTVDREPRLERVDWGRDTRVYLADYYPDPPYSHLLTSYEELNSPAFMSLVQALSQVPDADIGFYQCVFQPVAATNDWHRNVKRLLDLEYEINLHGLYSLGRRYMQQAPSGDLRNMASDVELKAHNDRPFFNAAARVGMITEKPHPPPSLQALTAFMNLYQHGGRPLRQIGDGEYRKMFRDSDLIRMIQRGTVYRPGFLVNSRELVGLAHPFHAKLVEQRRLPLAALETLPVRDKSLHNGTHIGDSPYAGEIQPVCIPEDVRSRSTHILSSAGMGKSTVLLNMFRQDIEEGSGAVFIDIHGDAVKQALTIIPEGLRSRTIYLNPGDPNFVPLWNPLTLDPGENIYRRADDIVGALRRVFSDWGDRLEHVIRNGLIGLSYLKHASLLDLYSLVRQGSPESEELRQMIVEAALDEPVKKFWQQDFLKDYRKSDLQAPKHKLSKLVAAGNVSLMLSQPENRISFRRIMDEGMILLVDLSSVGNDAGEILGALILSLFLNAAMGRSDTPIDQRKRFSIFADEAHRFVAANAIENIIVQARKFGINLCLAHQYLSQFGTRQVDALSTAGTTILGKVDKRDSQFFAKDMQDLVDPKEIMKLEKYEMIARIGKEVVRMVTRPPPEVEGGDVGSILENTHRNYCLPVDAVRKGLARRSERWNSPFRDLSADEMGWSFSEEDLAYEEC</sequence>
<dbReference type="EMBL" id="CAAHFH010000001">
    <property type="protein sequence ID" value="VGO19134.1"/>
    <property type="molecule type" value="Genomic_DNA"/>
</dbReference>
<dbReference type="SUPFAM" id="SSF52540">
    <property type="entry name" value="P-loop containing nucleoside triphosphate hydrolases"/>
    <property type="match status" value="1"/>
</dbReference>